<evidence type="ECO:0000313" key="2">
    <source>
        <dbReference type="EMBL" id="TDQ63723.1"/>
    </source>
</evidence>
<comment type="caution">
    <text evidence="2">The sequence shown here is derived from an EMBL/GenBank/DDBJ whole genome shotgun (WGS) entry which is preliminary data.</text>
</comment>
<dbReference type="OrthoDB" id="7591823at2"/>
<reference evidence="2 3" key="1">
    <citation type="submission" date="2019-03" db="EMBL/GenBank/DDBJ databases">
        <title>Genomic Encyclopedia of Type Strains, Phase III (KMG-III): the genomes of soil and plant-associated and newly described type strains.</title>
        <authorList>
            <person name="Whitman W."/>
        </authorList>
    </citation>
    <scope>NUCLEOTIDE SEQUENCE [LARGE SCALE GENOMIC DNA]</scope>
    <source>
        <strain evidence="2 3">CGMCC 1.7002</strain>
    </source>
</reference>
<evidence type="ECO:0000313" key="3">
    <source>
        <dbReference type="Proteomes" id="UP000295391"/>
    </source>
</evidence>
<name>A0A4R6VNG3_9HYPH</name>
<gene>
    <name evidence="2" type="ORF">ATL17_1731</name>
</gene>
<accession>A0A4R6VNG3</accession>
<dbReference type="Proteomes" id="UP000295391">
    <property type="component" value="Unassembled WGS sequence"/>
</dbReference>
<organism evidence="2 3">
    <name type="scientific">Maritalea mobilis</name>
    <dbReference type="NCBI Taxonomy" id="483324"/>
    <lineage>
        <taxon>Bacteria</taxon>
        <taxon>Pseudomonadati</taxon>
        <taxon>Pseudomonadota</taxon>
        <taxon>Alphaproteobacteria</taxon>
        <taxon>Hyphomicrobiales</taxon>
        <taxon>Devosiaceae</taxon>
        <taxon>Maritalea</taxon>
    </lineage>
</organism>
<proteinExistence type="predicted"/>
<evidence type="ECO:0000256" key="1">
    <source>
        <dbReference type="SAM" id="SignalP"/>
    </source>
</evidence>
<dbReference type="RefSeq" id="WP_133572386.1">
    <property type="nucleotide sequence ID" value="NZ_SNYR01000002.1"/>
</dbReference>
<dbReference type="AlphaFoldDB" id="A0A4R6VNG3"/>
<feature type="chain" id="PRO_5020882422" description="OmpL-like beta-barrel porin-2" evidence="1">
    <location>
        <begin position="25"/>
        <end position="347"/>
    </location>
</feature>
<keyword evidence="3" id="KW-1185">Reference proteome</keyword>
<dbReference type="EMBL" id="SNYR01000002">
    <property type="protein sequence ID" value="TDQ63723.1"/>
    <property type="molecule type" value="Genomic_DNA"/>
</dbReference>
<sequence length="347" mass="37251">MRHTPVCYILTALMGLTAGQSALAADFPSDLRGGYNDQGWEDSPFEGVEFTAGMRYWYSMGAQNVESFGESFTSNDTTHFGELYLRVDDNYTNSFVNLAGGYSALINGTFSNSADGVTDAAITDGKVAYFMGDFGYMPIHFEDGDNSGGLGLIAGYQYWNDSPDMGRGNYATIDSAADVSWDIGTGQPIYGGDSTVNNLDVNALRLGVVGQADLGAFHISAEAAAIPYAQVNGTLAARIVPTTDFGSYQVTQSGPTEFNGNGYGGTAQVMVGTSFDNWNFNVGGRAWYLEARGEARYEVATITDAVDSEPDGTYETDGSVALQNYVTDLDAFSMWRYGILAELSYSF</sequence>
<keyword evidence="1" id="KW-0732">Signal</keyword>
<feature type="signal peptide" evidence="1">
    <location>
        <begin position="1"/>
        <end position="24"/>
    </location>
</feature>
<evidence type="ECO:0008006" key="4">
    <source>
        <dbReference type="Google" id="ProtNLM"/>
    </source>
</evidence>
<protein>
    <recommendedName>
        <fullName evidence="4">OmpL-like beta-barrel porin-2</fullName>
    </recommendedName>
</protein>